<evidence type="ECO:0000313" key="1">
    <source>
        <dbReference type="EMBL" id="WAT93662.1"/>
    </source>
</evidence>
<keyword evidence="1" id="KW-0614">Plasmid</keyword>
<sequence>MLTKSERQRYSNALKGLKAQASAVSEALPSKPDIDTLGKAQSLMSEHDSECKAIYRLVMKRGVPIPELDEALLFEWLEEPVQAL</sequence>
<organism evidence="1 2">
    <name type="scientific">Vibrio parahaemolyticus</name>
    <dbReference type="NCBI Taxonomy" id="670"/>
    <lineage>
        <taxon>Bacteria</taxon>
        <taxon>Pseudomonadati</taxon>
        <taxon>Pseudomonadota</taxon>
        <taxon>Gammaproteobacteria</taxon>
        <taxon>Vibrionales</taxon>
        <taxon>Vibrionaceae</taxon>
        <taxon>Vibrio</taxon>
    </lineage>
</organism>
<reference evidence="1" key="1">
    <citation type="submission" date="2022-12" db="EMBL/GenBank/DDBJ databases">
        <title>Vibrio parahaemolyticus become highly virulent by producing novel Tc toxins.</title>
        <authorList>
            <person name="Yang F."/>
            <person name="You Y."/>
            <person name="Lai Q."/>
            <person name="Xu L."/>
            <person name="Li F."/>
        </authorList>
    </citation>
    <scope>NUCLEOTIDE SEQUENCE</scope>
    <source>
        <strain evidence="1">Vp-HL-202005</strain>
        <plasmid evidence="1">pHLA</plasmid>
    </source>
</reference>
<dbReference type="EMBL" id="CP114196">
    <property type="protein sequence ID" value="WAT93662.1"/>
    <property type="molecule type" value="Genomic_DNA"/>
</dbReference>
<gene>
    <name evidence="1" type="ORF">O1Q84_26455</name>
</gene>
<evidence type="ECO:0000313" key="2">
    <source>
        <dbReference type="Proteomes" id="UP001156560"/>
    </source>
</evidence>
<name>A0AA47JMQ3_VIBPH</name>
<geneLocation type="plasmid" evidence="1 2">
    <name>pHLA</name>
</geneLocation>
<accession>A0AA47JMQ3</accession>
<protein>
    <submittedName>
        <fullName evidence="1">Uncharacterized protein</fullName>
    </submittedName>
</protein>
<proteinExistence type="predicted"/>
<dbReference type="Proteomes" id="UP001156560">
    <property type="component" value="Plasmid pHLA"/>
</dbReference>
<dbReference type="RefSeq" id="WP_025634876.1">
    <property type="nucleotide sequence ID" value="NZ_CP114196.1"/>
</dbReference>
<dbReference type="AlphaFoldDB" id="A0AA47JMQ3"/>